<organism evidence="1 2">
    <name type="scientific">Arthrobacter glacialis</name>
    <dbReference type="NCBI Taxonomy" id="1664"/>
    <lineage>
        <taxon>Bacteria</taxon>
        <taxon>Bacillati</taxon>
        <taxon>Actinomycetota</taxon>
        <taxon>Actinomycetes</taxon>
        <taxon>Micrococcales</taxon>
        <taxon>Micrococcaceae</taxon>
        <taxon>Arthrobacter</taxon>
    </lineage>
</organism>
<dbReference type="Proteomes" id="UP000237061">
    <property type="component" value="Unassembled WGS sequence"/>
</dbReference>
<reference evidence="1 2" key="1">
    <citation type="submission" date="2018-01" db="EMBL/GenBank/DDBJ databases">
        <title>Arthrobacter sp. nov., from glaciers in China.</title>
        <authorList>
            <person name="Liu Q."/>
            <person name="Xin Y.-H."/>
        </authorList>
    </citation>
    <scope>NUCLEOTIDE SEQUENCE [LARGE SCALE GENOMIC DNA]</scope>
    <source>
        <strain evidence="1 2">HLT2-12-2</strain>
    </source>
</reference>
<evidence type="ECO:0000313" key="1">
    <source>
        <dbReference type="EMBL" id="POH74631.1"/>
    </source>
</evidence>
<accession>A0A2S3ZZF7</accession>
<dbReference type="Pfam" id="PF20060">
    <property type="entry name" value="DUF6459"/>
    <property type="match status" value="1"/>
</dbReference>
<protein>
    <submittedName>
        <fullName evidence="1">Uncharacterized protein</fullName>
    </submittedName>
</protein>
<dbReference type="AlphaFoldDB" id="A0A2S3ZZF7"/>
<evidence type="ECO:0000313" key="2">
    <source>
        <dbReference type="Proteomes" id="UP000237061"/>
    </source>
</evidence>
<dbReference type="EMBL" id="PPXC01000003">
    <property type="protein sequence ID" value="POH74631.1"/>
    <property type="molecule type" value="Genomic_DNA"/>
</dbReference>
<keyword evidence="2" id="KW-1185">Reference proteome</keyword>
<dbReference type="InterPro" id="IPR045596">
    <property type="entry name" value="DUF6459"/>
</dbReference>
<proteinExistence type="predicted"/>
<comment type="caution">
    <text evidence="1">The sequence shown here is derived from an EMBL/GenBank/DDBJ whole genome shotgun (WGS) entry which is preliminary data.</text>
</comment>
<dbReference type="RefSeq" id="WP_103464676.1">
    <property type="nucleotide sequence ID" value="NZ_PPXC01000003.1"/>
</dbReference>
<sequence>MSTAAIPRTTAESTVLVVKPVPLLEPLDEPGGTVVKMPSRIRQGTAQLSPAGTVPATKVQALDPEAAERATVAAMSGRIAQSAVEVLNGVRSVHQLSRWLDARCMSSLTTRARLHAEACKAVARRGSHEALENNVHLLHPQPVVHSVHCSCISPGIFETAVVIADRTRFRAMAMRFELSHGLWKVTALRIG</sequence>
<name>A0A2S3ZZF7_ARTGL</name>
<gene>
    <name evidence="1" type="ORF">CVS27_05285</name>
</gene>